<comment type="caution">
    <text evidence="1">The sequence shown here is derived from an EMBL/GenBank/DDBJ whole genome shotgun (WGS) entry which is preliminary data.</text>
</comment>
<reference evidence="1" key="2">
    <citation type="submission" date="2020-11" db="EMBL/GenBank/DDBJ databases">
        <authorList>
            <person name="McCartney M.A."/>
            <person name="Auch B."/>
            <person name="Kono T."/>
            <person name="Mallez S."/>
            <person name="Becker A."/>
            <person name="Gohl D.M."/>
            <person name="Silverstein K.A.T."/>
            <person name="Koren S."/>
            <person name="Bechman K.B."/>
            <person name="Herman A."/>
            <person name="Abrahante J.E."/>
            <person name="Garbe J."/>
        </authorList>
    </citation>
    <scope>NUCLEOTIDE SEQUENCE</scope>
    <source>
        <strain evidence="1">Duluth1</strain>
        <tissue evidence="1">Whole animal</tissue>
    </source>
</reference>
<dbReference type="Proteomes" id="UP000828390">
    <property type="component" value="Unassembled WGS sequence"/>
</dbReference>
<gene>
    <name evidence="1" type="ORF">DPMN_056391</name>
</gene>
<accession>A0A9D4HTK1</accession>
<keyword evidence="2" id="KW-1185">Reference proteome</keyword>
<dbReference type="AlphaFoldDB" id="A0A9D4HTK1"/>
<organism evidence="1 2">
    <name type="scientific">Dreissena polymorpha</name>
    <name type="common">Zebra mussel</name>
    <name type="synonym">Mytilus polymorpha</name>
    <dbReference type="NCBI Taxonomy" id="45954"/>
    <lineage>
        <taxon>Eukaryota</taxon>
        <taxon>Metazoa</taxon>
        <taxon>Spiralia</taxon>
        <taxon>Lophotrochozoa</taxon>
        <taxon>Mollusca</taxon>
        <taxon>Bivalvia</taxon>
        <taxon>Autobranchia</taxon>
        <taxon>Heteroconchia</taxon>
        <taxon>Euheterodonta</taxon>
        <taxon>Imparidentia</taxon>
        <taxon>Neoheterodontei</taxon>
        <taxon>Myida</taxon>
        <taxon>Dreissenoidea</taxon>
        <taxon>Dreissenidae</taxon>
        <taxon>Dreissena</taxon>
    </lineage>
</organism>
<sequence length="54" mass="6276">MEENVSGMNTVNKGDNGKFIIKPKINDVEIPMELIQEQQLFSYQTRIFENDSEI</sequence>
<dbReference type="EMBL" id="JAIWYP010000012">
    <property type="protein sequence ID" value="KAH3730405.1"/>
    <property type="molecule type" value="Genomic_DNA"/>
</dbReference>
<protein>
    <submittedName>
        <fullName evidence="1">Uncharacterized protein</fullName>
    </submittedName>
</protein>
<reference evidence="1" key="1">
    <citation type="journal article" date="2019" name="bioRxiv">
        <title>The Genome of the Zebra Mussel, Dreissena polymorpha: A Resource for Invasive Species Research.</title>
        <authorList>
            <person name="McCartney M.A."/>
            <person name="Auch B."/>
            <person name="Kono T."/>
            <person name="Mallez S."/>
            <person name="Zhang Y."/>
            <person name="Obille A."/>
            <person name="Becker A."/>
            <person name="Abrahante J.E."/>
            <person name="Garbe J."/>
            <person name="Badalamenti J.P."/>
            <person name="Herman A."/>
            <person name="Mangelson H."/>
            <person name="Liachko I."/>
            <person name="Sullivan S."/>
            <person name="Sone E.D."/>
            <person name="Koren S."/>
            <person name="Silverstein K.A.T."/>
            <person name="Beckman K.B."/>
            <person name="Gohl D.M."/>
        </authorList>
    </citation>
    <scope>NUCLEOTIDE SEQUENCE</scope>
    <source>
        <strain evidence="1">Duluth1</strain>
        <tissue evidence="1">Whole animal</tissue>
    </source>
</reference>
<name>A0A9D4HTK1_DREPO</name>
<evidence type="ECO:0000313" key="1">
    <source>
        <dbReference type="EMBL" id="KAH3730405.1"/>
    </source>
</evidence>
<proteinExistence type="predicted"/>
<evidence type="ECO:0000313" key="2">
    <source>
        <dbReference type="Proteomes" id="UP000828390"/>
    </source>
</evidence>